<feature type="repeat" description="TPR" evidence="3">
    <location>
        <begin position="84"/>
        <end position="117"/>
    </location>
</feature>
<dbReference type="PROSITE" id="PS51257">
    <property type="entry name" value="PROKAR_LIPOPROTEIN"/>
    <property type="match status" value="1"/>
</dbReference>
<dbReference type="NCBIfam" id="TIGR02521">
    <property type="entry name" value="type_IV_pilW"/>
    <property type="match status" value="1"/>
</dbReference>
<evidence type="ECO:0000256" key="2">
    <source>
        <dbReference type="ARBA" id="ARBA00022803"/>
    </source>
</evidence>
<dbReference type="InterPro" id="IPR019734">
    <property type="entry name" value="TPR_rpt"/>
</dbReference>
<accession>A0A4R2L3Q6</accession>
<dbReference type="InterPro" id="IPR013360">
    <property type="entry name" value="Pilus_4_PilW"/>
</dbReference>
<comment type="caution">
    <text evidence="5">The sequence shown here is derived from an EMBL/GenBank/DDBJ whole genome shotgun (WGS) entry which is preliminary data.</text>
</comment>
<feature type="repeat" description="TPR" evidence="3">
    <location>
        <begin position="154"/>
        <end position="187"/>
    </location>
</feature>
<dbReference type="SMART" id="SM00028">
    <property type="entry name" value="TPR"/>
    <property type="match status" value="3"/>
</dbReference>
<evidence type="ECO:0000256" key="3">
    <source>
        <dbReference type="PROSITE-ProRule" id="PRU00339"/>
    </source>
</evidence>
<evidence type="ECO:0000256" key="4">
    <source>
        <dbReference type="SAM" id="SignalP"/>
    </source>
</evidence>
<dbReference type="Gene3D" id="1.25.40.10">
    <property type="entry name" value="Tetratricopeptide repeat domain"/>
    <property type="match status" value="1"/>
</dbReference>
<dbReference type="Proteomes" id="UP000294980">
    <property type="component" value="Unassembled WGS sequence"/>
</dbReference>
<gene>
    <name evidence="5" type="ORF">EV688_101263</name>
</gene>
<dbReference type="InterPro" id="IPR051685">
    <property type="entry name" value="Ycf3/AcsC/BcsC/TPR_MFPF"/>
</dbReference>
<keyword evidence="4" id="KW-0732">Signal</keyword>
<dbReference type="InterPro" id="IPR011990">
    <property type="entry name" value="TPR-like_helical_dom_sf"/>
</dbReference>
<evidence type="ECO:0000313" key="5">
    <source>
        <dbReference type="EMBL" id="TCO78446.1"/>
    </source>
</evidence>
<keyword evidence="2 3" id="KW-0802">TPR repeat</keyword>
<evidence type="ECO:0000313" key="6">
    <source>
        <dbReference type="Proteomes" id="UP000294980"/>
    </source>
</evidence>
<dbReference type="SUPFAM" id="SSF48452">
    <property type="entry name" value="TPR-like"/>
    <property type="match status" value="1"/>
</dbReference>
<dbReference type="Pfam" id="PF13181">
    <property type="entry name" value="TPR_8"/>
    <property type="match status" value="1"/>
</dbReference>
<sequence length="269" mass="30031">MDMPRARTPRSGSLCALRALPILLCLFALSACITSRDTVFTEPASPDEVLTQRVELARKYIGDGNWDAAKRNLKVAASINDRKPEVHEAFALVYQSTGEIEMAEASYQRAIALDDRFSRARNNYAAFLFSQQRFKEAEQQLQAVVRDTLYEARPRAFINLGLSRLALADDDGAEEAFIRALSMQGNNSIPLLEMASLRLKAGDYRAAAQYYERYRSAVRRQSARGLWLGVRLAQATGDRDAEGSYALALRNLYPESPEYAAYARQAGDS</sequence>
<dbReference type="PANTHER" id="PTHR44943">
    <property type="entry name" value="CELLULOSE SYNTHASE OPERON PROTEIN C"/>
    <property type="match status" value="1"/>
</dbReference>
<feature type="chain" id="PRO_5021033247" evidence="4">
    <location>
        <begin position="31"/>
        <end position="269"/>
    </location>
</feature>
<dbReference type="PANTHER" id="PTHR44943:SF8">
    <property type="entry name" value="TPR REPEAT-CONTAINING PROTEIN MJ0263"/>
    <property type="match status" value="1"/>
</dbReference>
<proteinExistence type="predicted"/>
<reference evidence="5 6" key="1">
    <citation type="submission" date="2019-03" db="EMBL/GenBank/DDBJ databases">
        <title>Genomic Encyclopedia of Type Strains, Phase IV (KMG-IV): sequencing the most valuable type-strain genomes for metagenomic binning, comparative biology and taxonomic classification.</title>
        <authorList>
            <person name="Goeker M."/>
        </authorList>
    </citation>
    <scope>NUCLEOTIDE SEQUENCE [LARGE SCALE GENOMIC DNA]</scope>
    <source>
        <strain evidence="5 6">DSM 23344</strain>
    </source>
</reference>
<dbReference type="EMBL" id="SLWX01000001">
    <property type="protein sequence ID" value="TCO78446.1"/>
    <property type="molecule type" value="Genomic_DNA"/>
</dbReference>
<protein>
    <submittedName>
        <fullName evidence="5">Type IV pilus assembly protein PilF</fullName>
    </submittedName>
</protein>
<organism evidence="5 6">
    <name type="scientific">Chromatocurvus halotolerans</name>
    <dbReference type="NCBI Taxonomy" id="1132028"/>
    <lineage>
        <taxon>Bacteria</taxon>
        <taxon>Pseudomonadati</taxon>
        <taxon>Pseudomonadota</taxon>
        <taxon>Gammaproteobacteria</taxon>
        <taxon>Cellvibrionales</taxon>
        <taxon>Halieaceae</taxon>
        <taxon>Chromatocurvus</taxon>
    </lineage>
</organism>
<keyword evidence="6" id="KW-1185">Reference proteome</keyword>
<keyword evidence="1" id="KW-0677">Repeat</keyword>
<name>A0A4R2L3Q6_9GAMM</name>
<dbReference type="PROSITE" id="PS50005">
    <property type="entry name" value="TPR"/>
    <property type="match status" value="2"/>
</dbReference>
<dbReference type="AlphaFoldDB" id="A0A4R2L3Q6"/>
<feature type="signal peptide" evidence="4">
    <location>
        <begin position="1"/>
        <end position="30"/>
    </location>
</feature>
<evidence type="ECO:0000256" key="1">
    <source>
        <dbReference type="ARBA" id="ARBA00022737"/>
    </source>
</evidence>